<evidence type="ECO:0000259" key="1">
    <source>
        <dbReference type="Pfam" id="PF00149"/>
    </source>
</evidence>
<dbReference type="SUPFAM" id="SSF56300">
    <property type="entry name" value="Metallo-dependent phosphatases"/>
    <property type="match status" value="1"/>
</dbReference>
<dbReference type="GO" id="GO:0005737">
    <property type="term" value="C:cytoplasm"/>
    <property type="evidence" value="ECO:0007669"/>
    <property type="project" value="TreeGrafter"/>
</dbReference>
<keyword evidence="3" id="KW-1185">Reference proteome</keyword>
<dbReference type="Gene3D" id="3.60.21.10">
    <property type="match status" value="1"/>
</dbReference>
<feature type="domain" description="Calcineurin-like phosphoesterase" evidence="1">
    <location>
        <begin position="16"/>
        <end position="189"/>
    </location>
</feature>
<dbReference type="Proteomes" id="UP000678679">
    <property type="component" value="Chromosome 1"/>
</dbReference>
<accession>A0AAX1MZX3</accession>
<gene>
    <name evidence="2" type="ORF">KMW28_14240</name>
</gene>
<dbReference type="InterPro" id="IPR050126">
    <property type="entry name" value="Ap4A_hydrolase"/>
</dbReference>
<dbReference type="AlphaFoldDB" id="A0AAX1MZX3"/>
<organism evidence="2 3">
    <name type="scientific">Flammeovirga yaeyamensis</name>
    <dbReference type="NCBI Taxonomy" id="367791"/>
    <lineage>
        <taxon>Bacteria</taxon>
        <taxon>Pseudomonadati</taxon>
        <taxon>Bacteroidota</taxon>
        <taxon>Cytophagia</taxon>
        <taxon>Cytophagales</taxon>
        <taxon>Flammeovirgaceae</taxon>
        <taxon>Flammeovirga</taxon>
    </lineage>
</organism>
<dbReference type="CDD" id="cd00144">
    <property type="entry name" value="MPP_PPP_family"/>
    <property type="match status" value="1"/>
</dbReference>
<dbReference type="GO" id="GO:0110154">
    <property type="term" value="P:RNA decapping"/>
    <property type="evidence" value="ECO:0007669"/>
    <property type="project" value="TreeGrafter"/>
</dbReference>
<dbReference type="RefSeq" id="WP_169665144.1">
    <property type="nucleotide sequence ID" value="NZ_CP076132.1"/>
</dbReference>
<dbReference type="PANTHER" id="PTHR42850:SF4">
    <property type="entry name" value="ZINC-DEPENDENT ENDOPOLYPHOSPHATASE"/>
    <property type="match status" value="1"/>
</dbReference>
<dbReference type="KEGG" id="fya:KMW28_14240"/>
<dbReference type="GO" id="GO:0008803">
    <property type="term" value="F:bis(5'-nucleosyl)-tetraphosphatase (symmetrical) activity"/>
    <property type="evidence" value="ECO:0007669"/>
    <property type="project" value="TreeGrafter"/>
</dbReference>
<dbReference type="PANTHER" id="PTHR42850">
    <property type="entry name" value="METALLOPHOSPHOESTERASE"/>
    <property type="match status" value="1"/>
</dbReference>
<evidence type="ECO:0000313" key="3">
    <source>
        <dbReference type="Proteomes" id="UP000678679"/>
    </source>
</evidence>
<name>A0AAX1MZX3_9BACT</name>
<reference evidence="2 3" key="1">
    <citation type="submission" date="2021-05" db="EMBL/GenBank/DDBJ databases">
        <title>Comparative genomic studies on the polysaccharide-degrading batcterial strains of the Flammeovirga genus.</title>
        <authorList>
            <person name="Zewei F."/>
            <person name="Zheng Z."/>
            <person name="Yu L."/>
            <person name="Ruyue G."/>
            <person name="Yanhong M."/>
            <person name="Yuanyuan C."/>
            <person name="Jingyan G."/>
            <person name="Wenjun H."/>
        </authorList>
    </citation>
    <scope>NUCLEOTIDE SEQUENCE [LARGE SCALE GENOMIC DNA]</scope>
    <source>
        <strain evidence="2 3">NBRC:100898</strain>
    </source>
</reference>
<dbReference type="GO" id="GO:0016791">
    <property type="term" value="F:phosphatase activity"/>
    <property type="evidence" value="ECO:0007669"/>
    <property type="project" value="TreeGrafter"/>
</dbReference>
<dbReference type="Pfam" id="PF00149">
    <property type="entry name" value="Metallophos"/>
    <property type="match status" value="1"/>
</dbReference>
<dbReference type="InterPro" id="IPR004843">
    <property type="entry name" value="Calcineurin-like_PHP"/>
</dbReference>
<dbReference type="EMBL" id="CP076132">
    <property type="protein sequence ID" value="QWG00811.1"/>
    <property type="molecule type" value="Genomic_DNA"/>
</dbReference>
<sequence>MKKVKLKTEKYVRRFAIGDVHGCFATLKHLLEEEIQITTNDFVVLLGDYVHKGPKSYEVIDYIINLQKDGYPIYTIRGNHEQNLMDKQKNYQPRFLRFFSQMFSTSLKKKILNEDGYIYWSFKGFLKSLPYQITIEDFHFTHAGFDFDLPKPKKDFTSMLTVRKPLPENEVIKKVLKKKRLVHGHTPTFITEIEKNIAESGLVINLDSGCAFGKPPNIEQRIELGFLTCLNLDTMEVIKVKNRDQEF</sequence>
<protein>
    <submittedName>
        <fullName evidence="2">Metallophosphoesterase</fullName>
    </submittedName>
</protein>
<proteinExistence type="predicted"/>
<evidence type="ECO:0000313" key="2">
    <source>
        <dbReference type="EMBL" id="QWG00811.1"/>
    </source>
</evidence>
<dbReference type="InterPro" id="IPR029052">
    <property type="entry name" value="Metallo-depent_PP-like"/>
</dbReference>